<sequence length="88" mass="10211">MVSFKWRKFICDKDNYYRLSVICGFLRCIGLDTFKKMTRFTKHFFTLINACSSTVAHGCIATIDIAVMALAIFRRFVDAKALSRLFKK</sequence>
<keyword evidence="1" id="KW-0472">Membrane</keyword>
<keyword evidence="1" id="KW-1133">Transmembrane helix</keyword>
<name>F3FHZ3_PSESX</name>
<gene>
    <name evidence="2" type="ORF">PSYJA_13000</name>
</gene>
<accession>F3FHZ3</accession>
<dbReference type="AlphaFoldDB" id="F3FHZ3"/>
<comment type="caution">
    <text evidence="2">The sequence shown here is derived from an EMBL/GenBank/DDBJ whole genome shotgun (WGS) entry which is preliminary data.</text>
</comment>
<dbReference type="EMBL" id="AEAH01000610">
    <property type="protein sequence ID" value="EGH29829.1"/>
    <property type="molecule type" value="Genomic_DNA"/>
</dbReference>
<dbReference type="HOGENOM" id="CLU_2466683_0_0_6"/>
<protein>
    <submittedName>
        <fullName evidence="2">Uncharacterized protein</fullName>
    </submittedName>
</protein>
<keyword evidence="1" id="KW-0812">Transmembrane</keyword>
<evidence type="ECO:0000256" key="1">
    <source>
        <dbReference type="SAM" id="Phobius"/>
    </source>
</evidence>
<reference evidence="2 3" key="1">
    <citation type="journal article" date="2011" name="PLoS Pathog.">
        <title>Dynamic evolution of pathogenicity revealed by sequencing and comparative genomics of 19 Pseudomonas syringae isolates.</title>
        <authorList>
            <person name="Baltrus D.A."/>
            <person name="Nishimura M.T."/>
            <person name="Romanchuk A."/>
            <person name="Chang J.H."/>
            <person name="Mukhtar M.S."/>
            <person name="Cherkis K."/>
            <person name="Roach J."/>
            <person name="Grant S.R."/>
            <person name="Jones C.D."/>
            <person name="Dangl J.L."/>
        </authorList>
    </citation>
    <scope>NUCLEOTIDE SEQUENCE [LARGE SCALE GENOMIC DNA]</scope>
    <source>
        <strain evidence="3">M301072PT</strain>
    </source>
</reference>
<organism evidence="2 3">
    <name type="scientific">Pseudomonas syringae pv. japonica str. M301072</name>
    <dbReference type="NCBI Taxonomy" id="629262"/>
    <lineage>
        <taxon>Bacteria</taxon>
        <taxon>Pseudomonadati</taxon>
        <taxon>Pseudomonadota</taxon>
        <taxon>Gammaproteobacteria</taxon>
        <taxon>Pseudomonadales</taxon>
        <taxon>Pseudomonadaceae</taxon>
        <taxon>Pseudomonas</taxon>
        <taxon>Pseudomonas syringae</taxon>
    </lineage>
</organism>
<feature type="transmembrane region" description="Helical" evidence="1">
    <location>
        <begin position="54"/>
        <end position="77"/>
    </location>
</feature>
<evidence type="ECO:0000313" key="2">
    <source>
        <dbReference type="EMBL" id="EGH29829.1"/>
    </source>
</evidence>
<dbReference type="Proteomes" id="UP000004471">
    <property type="component" value="Unassembled WGS sequence"/>
</dbReference>
<proteinExistence type="predicted"/>
<evidence type="ECO:0000313" key="3">
    <source>
        <dbReference type="Proteomes" id="UP000004471"/>
    </source>
</evidence>